<dbReference type="EMBL" id="JAGKHQ010000016">
    <property type="protein sequence ID" value="KAG7494180.1"/>
    <property type="molecule type" value="Genomic_DNA"/>
</dbReference>
<keyword evidence="3" id="KW-1185">Reference proteome</keyword>
<evidence type="ECO:0000256" key="1">
    <source>
        <dbReference type="SAM" id="MobiDB-lite"/>
    </source>
</evidence>
<dbReference type="Proteomes" id="UP000693946">
    <property type="component" value="Linkage Group LG4"/>
</dbReference>
<sequence>MKFQEDSNSIQIQQWRIHACYPTNSLASQPQDDPKDARLPAKPVGTPHGMVEDKQPELMIQQPPTGENTIQPGVMIEIGSDMTNDKDKSNEGQPDMRNGNQPHMTIENPALWRTGNTVWPTVDSTLRGHQDHQLIACIQDPDKNSHFKTTQVVLGIVCTNFVLINYCNRVGALRHLPGAGQLHYLLISGVR</sequence>
<organism evidence="2 3">
    <name type="scientific">Solea senegalensis</name>
    <name type="common">Senegalese sole</name>
    <dbReference type="NCBI Taxonomy" id="28829"/>
    <lineage>
        <taxon>Eukaryota</taxon>
        <taxon>Metazoa</taxon>
        <taxon>Chordata</taxon>
        <taxon>Craniata</taxon>
        <taxon>Vertebrata</taxon>
        <taxon>Euteleostomi</taxon>
        <taxon>Actinopterygii</taxon>
        <taxon>Neopterygii</taxon>
        <taxon>Teleostei</taxon>
        <taxon>Neoteleostei</taxon>
        <taxon>Acanthomorphata</taxon>
        <taxon>Carangaria</taxon>
        <taxon>Pleuronectiformes</taxon>
        <taxon>Pleuronectoidei</taxon>
        <taxon>Soleidae</taxon>
        <taxon>Solea</taxon>
    </lineage>
</organism>
<evidence type="ECO:0000313" key="3">
    <source>
        <dbReference type="Proteomes" id="UP000693946"/>
    </source>
</evidence>
<dbReference type="AlphaFoldDB" id="A0AAV6QMD4"/>
<protein>
    <submittedName>
        <fullName evidence="2">Uncharacterized protein</fullName>
    </submittedName>
</protein>
<feature type="region of interest" description="Disordered" evidence="1">
    <location>
        <begin position="24"/>
        <end position="51"/>
    </location>
</feature>
<accession>A0AAV6QMD4</accession>
<evidence type="ECO:0000313" key="2">
    <source>
        <dbReference type="EMBL" id="KAG7494180.1"/>
    </source>
</evidence>
<name>A0AAV6QMD4_SOLSE</name>
<proteinExistence type="predicted"/>
<comment type="caution">
    <text evidence="2">The sequence shown here is derived from an EMBL/GenBank/DDBJ whole genome shotgun (WGS) entry which is preliminary data.</text>
</comment>
<reference evidence="2 3" key="1">
    <citation type="journal article" date="2021" name="Sci. Rep.">
        <title>Chromosome anchoring in Senegalese sole (Solea senegalensis) reveals sex-associated markers and genome rearrangements in flatfish.</title>
        <authorList>
            <person name="Guerrero-Cozar I."/>
            <person name="Gomez-Garrido J."/>
            <person name="Berbel C."/>
            <person name="Martinez-Blanch J.F."/>
            <person name="Alioto T."/>
            <person name="Claros M.G."/>
            <person name="Gagnaire P.A."/>
            <person name="Manchado M."/>
        </authorList>
    </citation>
    <scope>NUCLEOTIDE SEQUENCE [LARGE SCALE GENOMIC DNA]</scope>
    <source>
        <strain evidence="2">Sse05_10M</strain>
    </source>
</reference>
<feature type="region of interest" description="Disordered" evidence="1">
    <location>
        <begin position="81"/>
        <end position="101"/>
    </location>
</feature>
<gene>
    <name evidence="2" type="ORF">JOB18_024925</name>
</gene>